<evidence type="ECO:0000313" key="1">
    <source>
        <dbReference type="EMBL" id="MBX19268.1"/>
    </source>
</evidence>
<organism evidence="1">
    <name type="scientific">Rhizophora mucronata</name>
    <name type="common">Asiatic mangrove</name>
    <dbReference type="NCBI Taxonomy" id="61149"/>
    <lineage>
        <taxon>Eukaryota</taxon>
        <taxon>Viridiplantae</taxon>
        <taxon>Streptophyta</taxon>
        <taxon>Embryophyta</taxon>
        <taxon>Tracheophyta</taxon>
        <taxon>Spermatophyta</taxon>
        <taxon>Magnoliopsida</taxon>
        <taxon>eudicotyledons</taxon>
        <taxon>Gunneridae</taxon>
        <taxon>Pentapetalae</taxon>
        <taxon>rosids</taxon>
        <taxon>fabids</taxon>
        <taxon>Malpighiales</taxon>
        <taxon>Rhizophoraceae</taxon>
        <taxon>Rhizophora</taxon>
    </lineage>
</organism>
<accession>A0A2P2LMQ6</accession>
<protein>
    <submittedName>
        <fullName evidence="1">Uncharacterized protein</fullName>
    </submittedName>
</protein>
<sequence length="69" mass="7418">MHRNIAKAPIHLVMLEPSSPLQASYGKVAPLPCASFPCLSHNLCDVPLPVTLAAAASSFPKHHPNHKRT</sequence>
<reference evidence="1" key="1">
    <citation type="submission" date="2018-02" db="EMBL/GenBank/DDBJ databases">
        <title>Rhizophora mucronata_Transcriptome.</title>
        <authorList>
            <person name="Meera S.P."/>
            <person name="Sreeshan A."/>
            <person name="Augustine A."/>
        </authorList>
    </citation>
    <scope>NUCLEOTIDE SEQUENCE</scope>
    <source>
        <tissue evidence="1">Leaf</tissue>
    </source>
</reference>
<proteinExistence type="predicted"/>
<dbReference type="AlphaFoldDB" id="A0A2P2LMQ6"/>
<dbReference type="EMBL" id="GGEC01038784">
    <property type="protein sequence ID" value="MBX19268.1"/>
    <property type="molecule type" value="Transcribed_RNA"/>
</dbReference>
<name>A0A2P2LMQ6_RHIMU</name>